<comment type="caution">
    <text evidence="2">The sequence shown here is derived from an EMBL/GenBank/DDBJ whole genome shotgun (WGS) entry which is preliminary data.</text>
</comment>
<dbReference type="InterPro" id="IPR010981">
    <property type="entry name" value="SinR/SinI_dimer_dom"/>
</dbReference>
<organism evidence="2 3">
    <name type="scientific">Exobacillus caeni</name>
    <dbReference type="NCBI Taxonomy" id="2574798"/>
    <lineage>
        <taxon>Bacteria</taxon>
        <taxon>Bacillati</taxon>
        <taxon>Bacillota</taxon>
        <taxon>Bacilli</taxon>
        <taxon>Bacillales</taxon>
        <taxon>Guptibacillaceae</taxon>
        <taxon>Exobacillus</taxon>
    </lineage>
</organism>
<keyword evidence="3" id="KW-1185">Reference proteome</keyword>
<feature type="domain" description="Sin" evidence="1">
    <location>
        <begin position="1"/>
        <end position="39"/>
    </location>
</feature>
<evidence type="ECO:0000313" key="2">
    <source>
        <dbReference type="EMBL" id="TLS35797.1"/>
    </source>
</evidence>
<dbReference type="Pfam" id="PF08671">
    <property type="entry name" value="SinI"/>
    <property type="match status" value="1"/>
</dbReference>
<name>A0A5R9EXI2_9BACL</name>
<evidence type="ECO:0000259" key="1">
    <source>
        <dbReference type="PROSITE" id="PS51500"/>
    </source>
</evidence>
<reference evidence="2 3" key="1">
    <citation type="submission" date="2019-04" db="EMBL/GenBank/DDBJ databases">
        <title>Bacillus caeni sp. nov., a bacterium isolated from mangrove sediment.</title>
        <authorList>
            <person name="Huang H."/>
            <person name="Mo K."/>
            <person name="Hu Y."/>
        </authorList>
    </citation>
    <scope>NUCLEOTIDE SEQUENCE [LARGE SCALE GENOMIC DNA]</scope>
    <source>
        <strain evidence="2 3">HB172195</strain>
    </source>
</reference>
<keyword evidence="2" id="KW-0238">DNA-binding</keyword>
<dbReference type="GO" id="GO:0006355">
    <property type="term" value="P:regulation of DNA-templated transcription"/>
    <property type="evidence" value="ECO:0007669"/>
    <property type="project" value="InterPro"/>
</dbReference>
<sequence length="43" mass="4955">MNVQSPTEKLDKEWIILITKAKEAGFSVNEVRLFLKTACLKNF</sequence>
<evidence type="ECO:0000313" key="3">
    <source>
        <dbReference type="Proteomes" id="UP000308230"/>
    </source>
</evidence>
<dbReference type="GO" id="GO:0046983">
    <property type="term" value="F:protein dimerization activity"/>
    <property type="evidence" value="ECO:0007669"/>
    <property type="project" value="InterPro"/>
</dbReference>
<proteinExistence type="predicted"/>
<dbReference type="PROSITE" id="PS51500">
    <property type="entry name" value="SIN"/>
    <property type="match status" value="1"/>
</dbReference>
<dbReference type="GO" id="GO:0003677">
    <property type="term" value="F:DNA binding"/>
    <property type="evidence" value="ECO:0007669"/>
    <property type="project" value="UniProtKB-KW"/>
</dbReference>
<dbReference type="EMBL" id="SWLG01000016">
    <property type="protein sequence ID" value="TLS35797.1"/>
    <property type="molecule type" value="Genomic_DNA"/>
</dbReference>
<gene>
    <name evidence="2" type="primary">sinI</name>
    <name evidence="2" type="ORF">FCL54_18450</name>
</gene>
<dbReference type="Proteomes" id="UP000308230">
    <property type="component" value="Unassembled WGS sequence"/>
</dbReference>
<dbReference type="OrthoDB" id="2721940at2"/>
<dbReference type="SUPFAM" id="SSF47406">
    <property type="entry name" value="SinR repressor dimerisation domain-like"/>
    <property type="match status" value="1"/>
</dbReference>
<dbReference type="InterPro" id="IPR036281">
    <property type="entry name" value="SinR/SinI_dimer_dom_sf"/>
</dbReference>
<dbReference type="RefSeq" id="WP_138128417.1">
    <property type="nucleotide sequence ID" value="NZ_SWLG01000016.1"/>
</dbReference>
<accession>A0A5R9EXI2</accession>
<protein>
    <submittedName>
        <fullName evidence="2">DNA-binding anti-repressor SinI</fullName>
    </submittedName>
</protein>
<dbReference type="AlphaFoldDB" id="A0A5R9EXI2"/>